<protein>
    <submittedName>
        <fullName evidence="2">Predicted choloylglycine hydrolase</fullName>
    </submittedName>
</protein>
<dbReference type="InterPro" id="IPR005079">
    <property type="entry name" value="Peptidase_C45_hydrolase"/>
</dbReference>
<dbReference type="Pfam" id="PF03417">
    <property type="entry name" value="AAT"/>
    <property type="match status" value="1"/>
</dbReference>
<keyword evidence="2" id="KW-0378">Hydrolase</keyword>
<dbReference type="InterPro" id="IPR047794">
    <property type="entry name" value="C45_proenzyme-like"/>
</dbReference>
<sequence length="324" mass="35917">MHKRYVVTQEDRPGEAWLARFNAGREAAERWYRGECRTAPPTATECRLALQRHMPELLPHYDEACALVGDDEAAHCLLSHYRPALSPMGCSQAVWLGEGGPALIRNMDFPLDMITERFELTAWSGKRVMAKAQRPWGGCLDGMNEDGLVASLTAGGGQSQGLGFSVILMLRYVLETCRRVDEAVEALSRIPIALSQNVTLLDRSGAYATVFLGPDRAPVVSRVAACTNHQETPPQPRAGNTSAERLQTLLAALDEPAMALASLIARFLEPPLYSRRVGFTTAYTAVYRPAEGRVDYLWPGRSWCQRFDRFVAGEYVHDFGELET</sequence>
<reference evidence="2 3" key="1">
    <citation type="submission" date="2016-11" db="EMBL/GenBank/DDBJ databases">
        <authorList>
            <person name="Jaros S."/>
            <person name="Januszkiewicz K."/>
            <person name="Wedrychowicz H."/>
        </authorList>
    </citation>
    <scope>NUCLEOTIDE SEQUENCE [LARGE SCALE GENOMIC DNA]</scope>
    <source>
        <strain evidence="2 3">GAS95</strain>
    </source>
</reference>
<dbReference type="OrthoDB" id="1265391at2"/>
<keyword evidence="3" id="KW-1185">Reference proteome</keyword>
<dbReference type="RefSeq" id="WP_074293729.1">
    <property type="nucleotide sequence ID" value="NZ_FSRU01000001.1"/>
</dbReference>
<dbReference type="Proteomes" id="UP000185151">
    <property type="component" value="Unassembled WGS sequence"/>
</dbReference>
<gene>
    <name evidence="2" type="ORF">SAMN05444165_0094</name>
</gene>
<dbReference type="Gene3D" id="3.60.60.10">
    <property type="entry name" value="Penicillin V Acylase, Chain A"/>
    <property type="match status" value="1"/>
</dbReference>
<accession>A0A1N6FAQ8</accession>
<dbReference type="AlphaFoldDB" id="A0A1N6FAQ8"/>
<feature type="domain" description="Peptidase C45 hydrolase" evidence="1">
    <location>
        <begin position="95"/>
        <end position="302"/>
    </location>
</feature>
<evidence type="ECO:0000313" key="2">
    <source>
        <dbReference type="EMBL" id="SIN92327.1"/>
    </source>
</evidence>
<name>A0A1N6FAQ8_9BURK</name>
<proteinExistence type="predicted"/>
<dbReference type="SUPFAM" id="SSF56235">
    <property type="entry name" value="N-terminal nucleophile aminohydrolases (Ntn hydrolases)"/>
    <property type="match status" value="1"/>
</dbReference>
<organism evidence="2 3">
    <name type="scientific">Paraburkholderia phenazinium</name>
    <dbReference type="NCBI Taxonomy" id="60549"/>
    <lineage>
        <taxon>Bacteria</taxon>
        <taxon>Pseudomonadati</taxon>
        <taxon>Pseudomonadota</taxon>
        <taxon>Betaproteobacteria</taxon>
        <taxon>Burkholderiales</taxon>
        <taxon>Burkholderiaceae</taxon>
        <taxon>Paraburkholderia</taxon>
    </lineage>
</organism>
<dbReference type="InterPro" id="IPR029055">
    <property type="entry name" value="Ntn_hydrolases_N"/>
</dbReference>
<dbReference type="NCBIfam" id="NF040521">
    <property type="entry name" value="C45_proenzyme"/>
    <property type="match status" value="1"/>
</dbReference>
<evidence type="ECO:0000259" key="1">
    <source>
        <dbReference type="Pfam" id="PF03417"/>
    </source>
</evidence>
<dbReference type="GO" id="GO:0016787">
    <property type="term" value="F:hydrolase activity"/>
    <property type="evidence" value="ECO:0007669"/>
    <property type="project" value="UniProtKB-KW"/>
</dbReference>
<dbReference type="EMBL" id="FSRU01000001">
    <property type="protein sequence ID" value="SIN92327.1"/>
    <property type="molecule type" value="Genomic_DNA"/>
</dbReference>
<evidence type="ECO:0000313" key="3">
    <source>
        <dbReference type="Proteomes" id="UP000185151"/>
    </source>
</evidence>